<protein>
    <submittedName>
        <fullName evidence="10">Binding-protein-dependent transport systems inner membrane component</fullName>
    </submittedName>
</protein>
<evidence type="ECO:0000259" key="9">
    <source>
        <dbReference type="PROSITE" id="PS50928"/>
    </source>
</evidence>
<dbReference type="PROSITE" id="PS50928">
    <property type="entry name" value="ABC_TM1"/>
    <property type="match status" value="1"/>
</dbReference>
<keyword evidence="6 8" id="KW-1133">Transmembrane helix</keyword>
<dbReference type="Pfam" id="PF00528">
    <property type="entry name" value="BPD_transp_1"/>
    <property type="match status" value="1"/>
</dbReference>
<dbReference type="InterPro" id="IPR000515">
    <property type="entry name" value="MetI-like"/>
</dbReference>
<reference evidence="10 11" key="1">
    <citation type="submission" date="2012-02" db="EMBL/GenBank/DDBJ databases">
        <title>Shotgun genome sequence of Phaeospirillum photometricum DSM 122.</title>
        <authorList>
            <person name="Duquesne K."/>
            <person name="Sturgis J."/>
        </authorList>
    </citation>
    <scope>NUCLEOTIDE SEQUENCE [LARGE SCALE GENOMIC DNA]</scope>
    <source>
        <strain evidence="11">DSM122</strain>
    </source>
</reference>
<keyword evidence="11" id="KW-1185">Reference proteome</keyword>
<keyword evidence="3 8" id="KW-0813">Transport</keyword>
<feature type="transmembrane region" description="Helical" evidence="8">
    <location>
        <begin position="20"/>
        <end position="42"/>
    </location>
</feature>
<dbReference type="STRING" id="1150469.RSPPHO_01725"/>
<dbReference type="FunFam" id="1.10.3720.10:FF:000002">
    <property type="entry name" value="D-methionine ABC transporter permease MetI"/>
    <property type="match status" value="1"/>
</dbReference>
<dbReference type="HOGENOM" id="CLU_077375_0_1_5"/>
<dbReference type="InterPro" id="IPR051322">
    <property type="entry name" value="AA_ABC_Transporter_Permease"/>
</dbReference>
<dbReference type="SUPFAM" id="SSF161098">
    <property type="entry name" value="MetI-like"/>
    <property type="match status" value="1"/>
</dbReference>
<evidence type="ECO:0000313" key="11">
    <source>
        <dbReference type="Proteomes" id="UP000033220"/>
    </source>
</evidence>
<feature type="transmembrane region" description="Helical" evidence="8">
    <location>
        <begin position="190"/>
        <end position="209"/>
    </location>
</feature>
<name>H6SK36_PARPM</name>
<dbReference type="Proteomes" id="UP000033220">
    <property type="component" value="Chromosome DSM 122"/>
</dbReference>
<sequence length="227" mass="23505">MVMSPTLLPLLLDSLWETLVMVGASSALSALLGIPLGVLLLVTNRGQILARPLFNQVLGMIVNATRSTPFIILMVAIIPLTRLIVGTSIGTAAATVPLVIAATPFVARLVEASLREVDAGLIEAAQAMGATPQQIICKVLIPEALPGIIAGLTITVVSLIGYSAMAGAVGGGGLGDLGIRYGYQRFQPEVMIAVVVVLIALVSLVQTAGDRLAQRLNKRAPQGRQAA</sequence>
<evidence type="ECO:0000256" key="3">
    <source>
        <dbReference type="ARBA" id="ARBA00022448"/>
    </source>
</evidence>
<feature type="domain" description="ABC transmembrane type-1" evidence="9">
    <location>
        <begin position="15"/>
        <end position="207"/>
    </location>
</feature>
<feature type="transmembrane region" description="Helical" evidence="8">
    <location>
        <begin position="148"/>
        <end position="170"/>
    </location>
</feature>
<comment type="similarity">
    <text evidence="2">Belongs to the binding-protein-dependent transport system permease family. CysTW subfamily.</text>
</comment>
<dbReference type="PATRIC" id="fig|1150469.3.peg.1948"/>
<evidence type="ECO:0000256" key="7">
    <source>
        <dbReference type="ARBA" id="ARBA00023136"/>
    </source>
</evidence>
<dbReference type="AlphaFoldDB" id="H6SK36"/>
<dbReference type="GO" id="GO:0005886">
    <property type="term" value="C:plasma membrane"/>
    <property type="evidence" value="ECO:0007669"/>
    <property type="project" value="UniProtKB-SubCell"/>
</dbReference>
<dbReference type="InterPro" id="IPR035906">
    <property type="entry name" value="MetI-like_sf"/>
</dbReference>
<dbReference type="EMBL" id="HE663493">
    <property type="protein sequence ID" value="CCG08351.1"/>
    <property type="molecule type" value="Genomic_DNA"/>
</dbReference>
<proteinExistence type="inferred from homology"/>
<dbReference type="eggNOG" id="COG2011">
    <property type="taxonomic scope" value="Bacteria"/>
</dbReference>
<evidence type="ECO:0000256" key="5">
    <source>
        <dbReference type="ARBA" id="ARBA00022692"/>
    </source>
</evidence>
<evidence type="ECO:0000256" key="1">
    <source>
        <dbReference type="ARBA" id="ARBA00004651"/>
    </source>
</evidence>
<evidence type="ECO:0000256" key="8">
    <source>
        <dbReference type="RuleBase" id="RU363032"/>
    </source>
</evidence>
<evidence type="ECO:0000256" key="4">
    <source>
        <dbReference type="ARBA" id="ARBA00022475"/>
    </source>
</evidence>
<gene>
    <name evidence="10" type="ORF">RSPPHO_01725</name>
</gene>
<accession>H6SK36</accession>
<keyword evidence="7 8" id="KW-0472">Membrane</keyword>
<dbReference type="NCBIfam" id="NF008049">
    <property type="entry name" value="PRK10782.1"/>
    <property type="match status" value="1"/>
</dbReference>
<dbReference type="GO" id="GO:0048473">
    <property type="term" value="P:D-methionine transmembrane transport"/>
    <property type="evidence" value="ECO:0007669"/>
    <property type="project" value="TreeGrafter"/>
</dbReference>
<dbReference type="KEGG" id="rpm:RSPPHO_01725"/>
<comment type="subcellular location">
    <subcellularLocation>
        <location evidence="1 8">Cell membrane</location>
        <topology evidence="1 8">Multi-pass membrane protein</topology>
    </subcellularLocation>
</comment>
<organism evidence="10 11">
    <name type="scientific">Pararhodospirillum photometricum DSM 122</name>
    <dbReference type="NCBI Taxonomy" id="1150469"/>
    <lineage>
        <taxon>Bacteria</taxon>
        <taxon>Pseudomonadati</taxon>
        <taxon>Pseudomonadota</taxon>
        <taxon>Alphaproteobacteria</taxon>
        <taxon>Rhodospirillales</taxon>
        <taxon>Rhodospirillaceae</taxon>
        <taxon>Pararhodospirillum</taxon>
    </lineage>
</organism>
<dbReference type="CDD" id="cd06261">
    <property type="entry name" value="TM_PBP2"/>
    <property type="match status" value="1"/>
</dbReference>
<dbReference type="Gene3D" id="1.10.3720.10">
    <property type="entry name" value="MetI-like"/>
    <property type="match status" value="1"/>
</dbReference>
<evidence type="ECO:0000256" key="2">
    <source>
        <dbReference type="ARBA" id="ARBA00007069"/>
    </source>
</evidence>
<keyword evidence="5 8" id="KW-0812">Transmembrane</keyword>
<evidence type="ECO:0000313" key="10">
    <source>
        <dbReference type="EMBL" id="CCG08351.1"/>
    </source>
</evidence>
<feature type="transmembrane region" description="Helical" evidence="8">
    <location>
        <begin position="54"/>
        <end position="78"/>
    </location>
</feature>
<dbReference type="PANTHER" id="PTHR30450:SF1">
    <property type="entry name" value="D-METHIONINE TRANSPORT SYSTEM PERMEASE PROTEIN METI-RELATED"/>
    <property type="match status" value="1"/>
</dbReference>
<keyword evidence="4" id="KW-1003">Cell membrane</keyword>
<feature type="transmembrane region" description="Helical" evidence="8">
    <location>
        <begin position="84"/>
        <end position="107"/>
    </location>
</feature>
<dbReference type="PANTHER" id="PTHR30450">
    <property type="entry name" value="ABC TRANSPORTER PERMEASE"/>
    <property type="match status" value="1"/>
</dbReference>
<evidence type="ECO:0000256" key="6">
    <source>
        <dbReference type="ARBA" id="ARBA00022989"/>
    </source>
</evidence>